<keyword evidence="4" id="KW-1003">Cell membrane</keyword>
<evidence type="ECO:0000256" key="6">
    <source>
        <dbReference type="ARBA" id="ARBA00022989"/>
    </source>
</evidence>
<feature type="transmembrane region" description="Helical" evidence="12">
    <location>
        <begin position="366"/>
        <end position="387"/>
    </location>
</feature>
<evidence type="ECO:0000256" key="10">
    <source>
        <dbReference type="ARBA" id="ARBA00023201"/>
    </source>
</evidence>
<dbReference type="Pfam" id="PF00474">
    <property type="entry name" value="SSF"/>
    <property type="match status" value="1"/>
</dbReference>
<reference evidence="13" key="1">
    <citation type="submission" date="2022-12" db="EMBL/GenBank/DDBJ databases">
        <title>Reference genome sequencing for broad-spectrum identification of bacterial and archaeal isolates by mass spectrometry.</title>
        <authorList>
            <person name="Sekiguchi Y."/>
            <person name="Tourlousse D.M."/>
        </authorList>
    </citation>
    <scope>NUCLEOTIDE SEQUENCE</scope>
    <source>
        <strain evidence="13">10succ1</strain>
    </source>
</reference>
<dbReference type="AlphaFoldDB" id="A0A9W6GP64"/>
<keyword evidence="10" id="KW-0739">Sodium transport</keyword>
<organism evidence="13 14">
    <name type="scientific">Propionigenium maris DSM 9537</name>
    <dbReference type="NCBI Taxonomy" id="1123000"/>
    <lineage>
        <taxon>Bacteria</taxon>
        <taxon>Fusobacteriati</taxon>
        <taxon>Fusobacteriota</taxon>
        <taxon>Fusobacteriia</taxon>
        <taxon>Fusobacteriales</taxon>
        <taxon>Fusobacteriaceae</taxon>
        <taxon>Propionigenium</taxon>
    </lineage>
</organism>
<name>A0A9W6GP64_9FUSO</name>
<evidence type="ECO:0000256" key="1">
    <source>
        <dbReference type="ARBA" id="ARBA00004651"/>
    </source>
</evidence>
<evidence type="ECO:0000256" key="5">
    <source>
        <dbReference type="ARBA" id="ARBA00022692"/>
    </source>
</evidence>
<evidence type="ECO:0000256" key="7">
    <source>
        <dbReference type="ARBA" id="ARBA00023053"/>
    </source>
</evidence>
<keyword evidence="5 12" id="KW-0812">Transmembrane</keyword>
<dbReference type="InterPro" id="IPR001734">
    <property type="entry name" value="Na/solute_symporter"/>
</dbReference>
<evidence type="ECO:0000256" key="11">
    <source>
        <dbReference type="RuleBase" id="RU362091"/>
    </source>
</evidence>
<evidence type="ECO:0000256" key="3">
    <source>
        <dbReference type="ARBA" id="ARBA00022448"/>
    </source>
</evidence>
<feature type="transmembrane region" description="Helical" evidence="12">
    <location>
        <begin position="148"/>
        <end position="170"/>
    </location>
</feature>
<dbReference type="RefSeq" id="WP_281836682.1">
    <property type="nucleotide sequence ID" value="NZ_BSDY01000014.1"/>
</dbReference>
<dbReference type="PROSITE" id="PS50283">
    <property type="entry name" value="NA_SOLUT_SYMP_3"/>
    <property type="match status" value="1"/>
</dbReference>
<comment type="caution">
    <text evidence="13">The sequence shown here is derived from an EMBL/GenBank/DDBJ whole genome shotgun (WGS) entry which is preliminary data.</text>
</comment>
<dbReference type="GO" id="GO:0015293">
    <property type="term" value="F:symporter activity"/>
    <property type="evidence" value="ECO:0007669"/>
    <property type="project" value="TreeGrafter"/>
</dbReference>
<dbReference type="InterPro" id="IPR051163">
    <property type="entry name" value="Sodium:Solute_Symporter_SSF"/>
</dbReference>
<proteinExistence type="inferred from homology"/>
<feature type="transmembrane region" description="Helical" evidence="12">
    <location>
        <begin position="269"/>
        <end position="294"/>
    </location>
</feature>
<comment type="similarity">
    <text evidence="2 11">Belongs to the sodium:solute symporter (SSF) (TC 2.A.21) family.</text>
</comment>
<evidence type="ECO:0000256" key="12">
    <source>
        <dbReference type="SAM" id="Phobius"/>
    </source>
</evidence>
<feature type="transmembrane region" description="Helical" evidence="12">
    <location>
        <begin position="511"/>
        <end position="530"/>
    </location>
</feature>
<feature type="transmembrane region" description="Helical" evidence="12">
    <location>
        <begin position="6"/>
        <end position="24"/>
    </location>
</feature>
<gene>
    <name evidence="13" type="ORF">PM10SUCC1_27060</name>
</gene>
<feature type="transmembrane region" description="Helical" evidence="12">
    <location>
        <begin position="118"/>
        <end position="142"/>
    </location>
</feature>
<feature type="transmembrane region" description="Helical" evidence="12">
    <location>
        <begin position="449"/>
        <end position="469"/>
    </location>
</feature>
<protein>
    <submittedName>
        <fullName evidence="13">Sodium:solute symporter</fullName>
    </submittedName>
</protein>
<feature type="transmembrane region" description="Helical" evidence="12">
    <location>
        <begin position="45"/>
        <end position="66"/>
    </location>
</feature>
<evidence type="ECO:0000313" key="14">
    <source>
        <dbReference type="Proteomes" id="UP001144471"/>
    </source>
</evidence>
<evidence type="ECO:0000256" key="8">
    <source>
        <dbReference type="ARBA" id="ARBA00023065"/>
    </source>
</evidence>
<dbReference type="GO" id="GO:0005886">
    <property type="term" value="C:plasma membrane"/>
    <property type="evidence" value="ECO:0007669"/>
    <property type="project" value="UniProtKB-SubCell"/>
</dbReference>
<dbReference type="PANTHER" id="PTHR42985">
    <property type="entry name" value="SODIUM-COUPLED MONOCARBOXYLATE TRANSPORTER"/>
    <property type="match status" value="1"/>
</dbReference>
<accession>A0A9W6GP64</accession>
<dbReference type="PANTHER" id="PTHR42985:SF47">
    <property type="entry name" value="INTEGRAL MEMBRANE TRANSPORT PROTEIN"/>
    <property type="match status" value="1"/>
</dbReference>
<feature type="transmembrane region" description="Helical" evidence="12">
    <location>
        <begin position="399"/>
        <end position="418"/>
    </location>
</feature>
<evidence type="ECO:0000313" key="13">
    <source>
        <dbReference type="EMBL" id="GLI57192.1"/>
    </source>
</evidence>
<keyword evidence="14" id="KW-1185">Reference proteome</keyword>
<feature type="transmembrane region" description="Helical" evidence="12">
    <location>
        <begin position="78"/>
        <end position="98"/>
    </location>
</feature>
<feature type="transmembrane region" description="Helical" evidence="12">
    <location>
        <begin position="182"/>
        <end position="203"/>
    </location>
</feature>
<keyword evidence="9 12" id="KW-0472">Membrane</keyword>
<feature type="transmembrane region" description="Helical" evidence="12">
    <location>
        <begin position="425"/>
        <end position="443"/>
    </location>
</feature>
<dbReference type="Proteomes" id="UP001144471">
    <property type="component" value="Unassembled WGS sequence"/>
</dbReference>
<keyword evidence="8" id="KW-0406">Ion transport</keyword>
<dbReference type="GO" id="GO:0006814">
    <property type="term" value="P:sodium ion transport"/>
    <property type="evidence" value="ECO:0007669"/>
    <property type="project" value="UniProtKB-KW"/>
</dbReference>
<sequence length="532" mass="59154">MSKVDFIIVITYMLGMVLIGYRLGKKNETQEDYFLAGRSMPWLPVGLSVAATMVSANGFVGGPGWAYNSGIGPFMVNITVPLAIMAALYTTIPVFYNLKLTSVYEYSEKRLGVISRNLTVMGFLMNSLIQVSSMVYIPALIINKFTDFEIKISVTIIVVIAIVYTLLGGIKAVIWTDATQMIILWGGLIFAFSQIFRVTGLSLGETYTIAREAGKLEAIDFTFNLTSTNGFWASLVGGFIMWVRYFGLDQGQVQRILTSKSYRGVKNSFVVSAVIMNILYFLFMALGVLLFIYYDGREFDTSNGIMIDFIANNLPVGVVGLLISGIFAAAMSSIDSLLNSMTTVYTKDIHERFFSKSHRITSLKGSMIISTVFGVLIIIFSLIGFSGSMKSVLDVIGSYISYLSGPMCGAFFLAMFTVRSNDRGVASGIVLGMFLTFILSRNISYSWIWNPFIGFVFTSITGYLGSFIFKSEKTIEENYRYTLMGQRRELLKRGEVTEEGVSKLPLALDRYSVLLLVFFLSQYIILYIMGLC</sequence>
<dbReference type="InterPro" id="IPR038377">
    <property type="entry name" value="Na/Glc_symporter_sf"/>
</dbReference>
<evidence type="ECO:0000256" key="2">
    <source>
        <dbReference type="ARBA" id="ARBA00006434"/>
    </source>
</evidence>
<dbReference type="EMBL" id="BSDY01000014">
    <property type="protein sequence ID" value="GLI57192.1"/>
    <property type="molecule type" value="Genomic_DNA"/>
</dbReference>
<comment type="subcellular location">
    <subcellularLocation>
        <location evidence="1">Cell membrane</location>
        <topology evidence="1">Multi-pass membrane protein</topology>
    </subcellularLocation>
</comment>
<evidence type="ECO:0000256" key="4">
    <source>
        <dbReference type="ARBA" id="ARBA00022475"/>
    </source>
</evidence>
<dbReference type="NCBIfam" id="TIGR00813">
    <property type="entry name" value="sss"/>
    <property type="match status" value="1"/>
</dbReference>
<keyword evidence="7" id="KW-0915">Sodium</keyword>
<keyword evidence="3" id="KW-0813">Transport</keyword>
<dbReference type="Gene3D" id="1.20.1730.10">
    <property type="entry name" value="Sodium/glucose cotransporter"/>
    <property type="match status" value="1"/>
</dbReference>
<evidence type="ECO:0000256" key="9">
    <source>
        <dbReference type="ARBA" id="ARBA00023136"/>
    </source>
</evidence>
<feature type="transmembrane region" description="Helical" evidence="12">
    <location>
        <begin position="230"/>
        <end position="248"/>
    </location>
</feature>
<keyword evidence="6 12" id="KW-1133">Transmembrane helix</keyword>
<feature type="transmembrane region" description="Helical" evidence="12">
    <location>
        <begin position="314"/>
        <end position="334"/>
    </location>
</feature>